<keyword evidence="12" id="KW-1185">Reference proteome</keyword>
<keyword evidence="3" id="KW-1003">Cell membrane</keyword>
<organism evidence="11 12">
    <name type="scientific">Pannonibacter phragmitetus</name>
    <dbReference type="NCBI Taxonomy" id="121719"/>
    <lineage>
        <taxon>Bacteria</taxon>
        <taxon>Pseudomonadati</taxon>
        <taxon>Pseudomonadota</taxon>
        <taxon>Alphaproteobacteria</taxon>
        <taxon>Hyphomicrobiales</taxon>
        <taxon>Stappiaceae</taxon>
        <taxon>Pannonibacter</taxon>
    </lineage>
</organism>
<dbReference type="STRING" id="121719.APZ00_17800"/>
<keyword evidence="4 9" id="KW-0997">Cell inner membrane</keyword>
<evidence type="ECO:0000256" key="6">
    <source>
        <dbReference type="ARBA" id="ARBA00022989"/>
    </source>
</evidence>
<protein>
    <recommendedName>
        <fullName evidence="9">TRAP transporter small permease protein</fullName>
    </recommendedName>
</protein>
<evidence type="ECO:0000256" key="2">
    <source>
        <dbReference type="ARBA" id="ARBA00022448"/>
    </source>
</evidence>
<feature type="transmembrane region" description="Helical" evidence="9">
    <location>
        <begin position="87"/>
        <end position="113"/>
    </location>
</feature>
<accession>A0A0U2W887</accession>
<dbReference type="AlphaFoldDB" id="A0A0U2W887"/>
<comment type="function">
    <text evidence="9">Part of the tripartite ATP-independent periplasmic (TRAP) transport system.</text>
</comment>
<feature type="transmembrane region" description="Helical" evidence="9">
    <location>
        <begin position="49"/>
        <end position="66"/>
    </location>
</feature>
<dbReference type="GO" id="GO:0005886">
    <property type="term" value="C:plasma membrane"/>
    <property type="evidence" value="ECO:0007669"/>
    <property type="project" value="UniProtKB-SubCell"/>
</dbReference>
<feature type="transmembrane region" description="Helical" evidence="9">
    <location>
        <begin position="14"/>
        <end position="37"/>
    </location>
</feature>
<gene>
    <name evidence="11" type="ORF">APZ00_17800</name>
</gene>
<dbReference type="InterPro" id="IPR055348">
    <property type="entry name" value="DctQ"/>
</dbReference>
<dbReference type="EMBL" id="CP013068">
    <property type="protein sequence ID" value="ALV28682.1"/>
    <property type="molecule type" value="Genomic_DNA"/>
</dbReference>
<keyword evidence="6 9" id="KW-1133">Transmembrane helix</keyword>
<evidence type="ECO:0000259" key="10">
    <source>
        <dbReference type="Pfam" id="PF04290"/>
    </source>
</evidence>
<name>A0A0U2W887_9HYPH</name>
<keyword evidence="5 9" id="KW-0812">Transmembrane</keyword>
<feature type="domain" description="Tripartite ATP-independent periplasmic transporters DctQ component" evidence="10">
    <location>
        <begin position="25"/>
        <end position="158"/>
    </location>
</feature>
<evidence type="ECO:0000313" key="12">
    <source>
        <dbReference type="Proteomes" id="UP000064921"/>
    </source>
</evidence>
<evidence type="ECO:0000256" key="1">
    <source>
        <dbReference type="ARBA" id="ARBA00004429"/>
    </source>
</evidence>
<evidence type="ECO:0000256" key="9">
    <source>
        <dbReference type="RuleBase" id="RU369079"/>
    </source>
</evidence>
<keyword evidence="2 9" id="KW-0813">Transport</keyword>
<evidence type="ECO:0000256" key="7">
    <source>
        <dbReference type="ARBA" id="ARBA00023136"/>
    </source>
</evidence>
<dbReference type="GO" id="GO:0022857">
    <property type="term" value="F:transmembrane transporter activity"/>
    <property type="evidence" value="ECO:0007669"/>
    <property type="project" value="UniProtKB-UniRule"/>
</dbReference>
<proteinExistence type="inferred from homology"/>
<keyword evidence="7 9" id="KW-0472">Membrane</keyword>
<evidence type="ECO:0000313" key="11">
    <source>
        <dbReference type="EMBL" id="ALV28682.1"/>
    </source>
</evidence>
<sequence length="171" mass="19075">MHVVELVDRLSRSVGLAGALVQPLLMLTILVNVLLRYVFNLGMIELEELQWHMNAVVVMCCLAWAYQRDMHVRVDALHGRMGERGRALAEVLGVLFLLLPFAGFLTLNSWKIFEYSWRLKEGSPMPSGLPARYIIKGVMAAGFALLFLQGLSVLLKSLAVLIRPGRSADGR</sequence>
<evidence type="ECO:0000256" key="4">
    <source>
        <dbReference type="ARBA" id="ARBA00022519"/>
    </source>
</evidence>
<comment type="subunit">
    <text evidence="9">The complex comprises the extracytoplasmic solute receptor protein and the two transmembrane proteins.</text>
</comment>
<evidence type="ECO:0000256" key="5">
    <source>
        <dbReference type="ARBA" id="ARBA00022692"/>
    </source>
</evidence>
<dbReference type="KEGG" id="pphr:APZ00_17800"/>
<feature type="transmembrane region" description="Helical" evidence="9">
    <location>
        <begin position="133"/>
        <end position="155"/>
    </location>
</feature>
<dbReference type="InterPro" id="IPR007387">
    <property type="entry name" value="TRAP_DctQ"/>
</dbReference>
<evidence type="ECO:0000256" key="8">
    <source>
        <dbReference type="ARBA" id="ARBA00038436"/>
    </source>
</evidence>
<comment type="similarity">
    <text evidence="8 9">Belongs to the TRAP transporter small permease family.</text>
</comment>
<dbReference type="PANTHER" id="PTHR35011:SF4">
    <property type="entry name" value="SLL1102 PROTEIN"/>
    <property type="match status" value="1"/>
</dbReference>
<reference evidence="11 12" key="1">
    <citation type="submission" date="2015-10" db="EMBL/GenBank/DDBJ databases">
        <title>The world's first case of liver abscess caused by Pannonibacter phragmitetus.</title>
        <authorList>
            <person name="Ming D."/>
            <person name="Wang M."/>
            <person name="Zhou Y."/>
            <person name="Jiang T."/>
            <person name="Hu S."/>
        </authorList>
    </citation>
    <scope>NUCLEOTIDE SEQUENCE [LARGE SCALE GENOMIC DNA]</scope>
    <source>
        <strain evidence="11 12">31801</strain>
    </source>
</reference>
<dbReference type="RefSeq" id="WP_058899725.1">
    <property type="nucleotide sequence ID" value="NZ_CP013068.1"/>
</dbReference>
<evidence type="ECO:0000256" key="3">
    <source>
        <dbReference type="ARBA" id="ARBA00022475"/>
    </source>
</evidence>
<dbReference type="Proteomes" id="UP000064921">
    <property type="component" value="Chromosome"/>
</dbReference>
<dbReference type="PANTHER" id="PTHR35011">
    <property type="entry name" value="2,3-DIKETO-L-GULONATE TRAP TRANSPORTER SMALL PERMEASE PROTEIN YIAM"/>
    <property type="match status" value="1"/>
</dbReference>
<dbReference type="eggNOG" id="COG4665">
    <property type="taxonomic scope" value="Bacteria"/>
</dbReference>
<comment type="subcellular location">
    <subcellularLocation>
        <location evidence="1 9">Cell inner membrane</location>
        <topology evidence="1 9">Multi-pass membrane protein</topology>
    </subcellularLocation>
</comment>
<dbReference type="Pfam" id="PF04290">
    <property type="entry name" value="DctQ"/>
    <property type="match status" value="1"/>
</dbReference>